<dbReference type="Proteomes" id="UP001612415">
    <property type="component" value="Unassembled WGS sequence"/>
</dbReference>
<name>A0ABW7Y410_STRCE</name>
<feature type="signal peptide" evidence="2">
    <location>
        <begin position="1"/>
        <end position="31"/>
    </location>
</feature>
<evidence type="ECO:0000313" key="4">
    <source>
        <dbReference type="Proteomes" id="UP001612415"/>
    </source>
</evidence>
<reference evidence="3 4" key="1">
    <citation type="submission" date="2024-10" db="EMBL/GenBank/DDBJ databases">
        <title>The Natural Products Discovery Center: Release of the First 8490 Sequenced Strains for Exploring Actinobacteria Biosynthetic Diversity.</title>
        <authorList>
            <person name="Kalkreuter E."/>
            <person name="Kautsar S.A."/>
            <person name="Yang D."/>
            <person name="Bader C.D."/>
            <person name="Teijaro C.N."/>
            <person name="Fluegel L."/>
            <person name="Davis C.M."/>
            <person name="Simpson J.R."/>
            <person name="Lauterbach L."/>
            <person name="Steele A.D."/>
            <person name="Gui C."/>
            <person name="Meng S."/>
            <person name="Li G."/>
            <person name="Viehrig K."/>
            <person name="Ye F."/>
            <person name="Su P."/>
            <person name="Kiefer A.F."/>
            <person name="Nichols A."/>
            <person name="Cepeda A.J."/>
            <person name="Yan W."/>
            <person name="Fan B."/>
            <person name="Jiang Y."/>
            <person name="Adhikari A."/>
            <person name="Zheng C.-J."/>
            <person name="Schuster L."/>
            <person name="Cowan T.M."/>
            <person name="Smanski M.J."/>
            <person name="Chevrette M.G."/>
            <person name="De Carvalho L.P.S."/>
            <person name="Shen B."/>
        </authorList>
    </citation>
    <scope>NUCLEOTIDE SEQUENCE [LARGE SCALE GENOMIC DNA]</scope>
    <source>
        <strain evidence="3 4">NPDC051599</strain>
    </source>
</reference>
<feature type="region of interest" description="Disordered" evidence="1">
    <location>
        <begin position="34"/>
        <end position="54"/>
    </location>
</feature>
<keyword evidence="2" id="KW-0732">Signal</keyword>
<comment type="caution">
    <text evidence="3">The sequence shown here is derived from an EMBL/GenBank/DDBJ whole genome shotgun (WGS) entry which is preliminary data.</text>
</comment>
<keyword evidence="4" id="KW-1185">Reference proteome</keyword>
<evidence type="ECO:0000256" key="2">
    <source>
        <dbReference type="SAM" id="SignalP"/>
    </source>
</evidence>
<proteinExistence type="predicted"/>
<protein>
    <recommendedName>
        <fullName evidence="5">Lipoprotein</fullName>
    </recommendedName>
</protein>
<accession>A0ABW7Y410</accession>
<evidence type="ECO:0000313" key="3">
    <source>
        <dbReference type="EMBL" id="MFI5677105.1"/>
    </source>
</evidence>
<feature type="region of interest" description="Disordered" evidence="1">
    <location>
        <begin position="130"/>
        <end position="153"/>
    </location>
</feature>
<evidence type="ECO:0000256" key="1">
    <source>
        <dbReference type="SAM" id="MobiDB-lite"/>
    </source>
</evidence>
<gene>
    <name evidence="3" type="ORF">ACIA8P_20930</name>
</gene>
<evidence type="ECO:0008006" key="5">
    <source>
        <dbReference type="Google" id="ProtNLM"/>
    </source>
</evidence>
<sequence length="314" mass="34171">MPAPENPRRRIRAPKRSASIALLLITCCACAADPPEDRPSDSTRAPSAGTAPKLTSAAHLTLPIESYMFSDDQRHRIVAAKEQVIGACMKRYGLPYEEASQSTSFQPESMTALRYGISSVSEGALRGYRPEGSETAATAEETHTAEPASKKATEVLQGTGKVFEYKNHSVPKDGCIGESRRALHDTEKDGGGGDAEISNGINAASWDYSYKSGAVRAVVKEWSACMNAEGFRYSDPMAANNDPEWKKSETATAKEKRVASADAACKKKYNVVGVWYASDKTYQQRLIAENGKELEAVRQRIRTQLRLAGKILDS</sequence>
<feature type="chain" id="PRO_5046088423" description="Lipoprotein" evidence="2">
    <location>
        <begin position="32"/>
        <end position="314"/>
    </location>
</feature>
<dbReference type="RefSeq" id="WP_398657778.1">
    <property type="nucleotide sequence ID" value="NZ_JBITDC010000007.1"/>
</dbReference>
<feature type="compositionally biased region" description="Basic and acidic residues" evidence="1">
    <location>
        <begin position="140"/>
        <end position="153"/>
    </location>
</feature>
<dbReference type="EMBL" id="JBITDC010000007">
    <property type="protein sequence ID" value="MFI5677105.1"/>
    <property type="molecule type" value="Genomic_DNA"/>
</dbReference>
<organism evidence="3 4">
    <name type="scientific">Streptomyces cellulosae</name>
    <dbReference type="NCBI Taxonomy" id="1968"/>
    <lineage>
        <taxon>Bacteria</taxon>
        <taxon>Bacillati</taxon>
        <taxon>Actinomycetota</taxon>
        <taxon>Actinomycetes</taxon>
        <taxon>Kitasatosporales</taxon>
        <taxon>Streptomycetaceae</taxon>
        <taxon>Streptomyces</taxon>
    </lineage>
</organism>